<sequence length="284" mass="32600">MEYKIPVNASVGLVALRIDNLNQMIDFYTKVIGLSLLKRTEREAYLGIDSSNKVLISLRRVQHPEIVKNETGMASFSIVLPDNDDFKKCLVHINNLGIKLSDIYQNGYYDIVKLIDPEGNHIVLEFKKFHSDLDVKDINLFDINAKKIKLNDYLEDFNAKSKLLPSSAFLGWINIFVSNLSKSIKFYHDQLGLKVCFNHDKTAAILTTENERRQIVLTEKNDLSPRKTEVLGLDYINFKFNTALELTQLANHLENGNNEYKYIKEDGFLFVIDPDDMNVSFSII</sequence>
<comment type="caution">
    <text evidence="2">The sequence shown here is derived from an EMBL/GenBank/DDBJ whole genome shotgun (WGS) entry which is preliminary data.</text>
</comment>
<dbReference type="Proteomes" id="UP001144204">
    <property type="component" value="Unassembled WGS sequence"/>
</dbReference>
<dbReference type="InterPro" id="IPR004360">
    <property type="entry name" value="Glyas_Fos-R_dOase_dom"/>
</dbReference>
<evidence type="ECO:0000313" key="2">
    <source>
        <dbReference type="EMBL" id="GLB47091.1"/>
    </source>
</evidence>
<keyword evidence="3" id="KW-1185">Reference proteome</keyword>
<dbReference type="Pfam" id="PF00903">
    <property type="entry name" value="Glyoxalase"/>
    <property type="match status" value="2"/>
</dbReference>
<dbReference type="RefSeq" id="WP_286136550.1">
    <property type="nucleotide sequence ID" value="NZ_BRPL01000002.1"/>
</dbReference>
<protein>
    <recommendedName>
        <fullName evidence="1">VOC domain-containing protein</fullName>
    </recommendedName>
</protein>
<dbReference type="SUPFAM" id="SSF54593">
    <property type="entry name" value="Glyoxalase/Bleomycin resistance protein/Dihydroxybiphenyl dioxygenase"/>
    <property type="match status" value="2"/>
</dbReference>
<evidence type="ECO:0000259" key="1">
    <source>
        <dbReference type="PROSITE" id="PS51819"/>
    </source>
</evidence>
<dbReference type="AlphaFoldDB" id="A0A9W6ESI7"/>
<evidence type="ECO:0000313" key="3">
    <source>
        <dbReference type="Proteomes" id="UP001144204"/>
    </source>
</evidence>
<reference evidence="2" key="2">
    <citation type="journal article" date="2023" name="PLoS ONE">
        <title>Philodulcilactobacillus myokoensis gen. nov., sp. nov., a fructophilic, acidophilic, and agar-phobic lactic acid bacterium isolated from fermented vegetable extracts.</title>
        <authorList>
            <person name="Kouya T."/>
            <person name="Ishiyama Y."/>
            <person name="Ohashi S."/>
            <person name="Kumakubo R."/>
            <person name="Yamazaki T."/>
            <person name="Otaki T."/>
        </authorList>
    </citation>
    <scope>NUCLEOTIDE SEQUENCE</scope>
    <source>
        <strain evidence="2">WR16-4</strain>
    </source>
</reference>
<gene>
    <name evidence="2" type="ORF">WR164_10700</name>
</gene>
<dbReference type="PANTHER" id="PTHR43279:SF1">
    <property type="entry name" value="CATECHOL-2,3-DIOXYGENASE"/>
    <property type="match status" value="1"/>
</dbReference>
<reference evidence="2" key="1">
    <citation type="submission" date="2022-07" db="EMBL/GenBank/DDBJ databases">
        <authorList>
            <person name="Kouya T."/>
            <person name="Ishiyama Y."/>
        </authorList>
    </citation>
    <scope>NUCLEOTIDE SEQUENCE</scope>
    <source>
        <strain evidence="2">WR16-4</strain>
    </source>
</reference>
<dbReference type="EMBL" id="BRPL01000002">
    <property type="protein sequence ID" value="GLB47091.1"/>
    <property type="molecule type" value="Genomic_DNA"/>
</dbReference>
<proteinExistence type="predicted"/>
<dbReference type="InterPro" id="IPR029068">
    <property type="entry name" value="Glyas_Bleomycin-R_OHBP_Dase"/>
</dbReference>
<dbReference type="PANTHER" id="PTHR43279">
    <property type="entry name" value="CATECHOL-2,3-DIOXYGENASE"/>
    <property type="match status" value="1"/>
</dbReference>
<feature type="domain" description="VOC" evidence="1">
    <location>
        <begin position="10"/>
        <end position="127"/>
    </location>
</feature>
<dbReference type="Gene3D" id="3.10.180.10">
    <property type="entry name" value="2,3-Dihydroxybiphenyl 1,2-Dioxygenase, domain 1"/>
    <property type="match status" value="2"/>
</dbReference>
<dbReference type="InterPro" id="IPR037523">
    <property type="entry name" value="VOC_core"/>
</dbReference>
<dbReference type="PROSITE" id="PS51819">
    <property type="entry name" value="VOC"/>
    <property type="match status" value="1"/>
</dbReference>
<name>A0A9W6ESI7_9LACO</name>
<organism evidence="2 3">
    <name type="scientific">Philodulcilactobacillus myokoensis</name>
    <dbReference type="NCBI Taxonomy" id="2929573"/>
    <lineage>
        <taxon>Bacteria</taxon>
        <taxon>Bacillati</taxon>
        <taxon>Bacillota</taxon>
        <taxon>Bacilli</taxon>
        <taxon>Lactobacillales</taxon>
        <taxon>Lactobacillaceae</taxon>
        <taxon>Philodulcilactobacillus</taxon>
    </lineage>
</organism>
<accession>A0A9W6ESI7</accession>